<dbReference type="SMART" id="SM00257">
    <property type="entry name" value="LysM"/>
    <property type="match status" value="4"/>
</dbReference>
<comment type="similarity">
    <text evidence="3">Belongs to the secreted LysM effector family.</text>
</comment>
<dbReference type="EMBL" id="JAFFGZ010000007">
    <property type="protein sequence ID" value="KAK4641519.1"/>
    <property type="molecule type" value="Genomic_DNA"/>
</dbReference>
<feature type="signal peptide" evidence="5">
    <location>
        <begin position="1"/>
        <end position="19"/>
    </location>
</feature>
<evidence type="ECO:0000313" key="8">
    <source>
        <dbReference type="Proteomes" id="UP001322138"/>
    </source>
</evidence>
<dbReference type="PANTHER" id="PTHR34997:SF18">
    <property type="entry name" value="LYSM DOMAIN-CONTAINING PROTEIN"/>
    <property type="match status" value="1"/>
</dbReference>
<dbReference type="Proteomes" id="UP001322138">
    <property type="component" value="Unassembled WGS sequence"/>
</dbReference>
<evidence type="ECO:0000256" key="1">
    <source>
        <dbReference type="ARBA" id="ARBA00022669"/>
    </source>
</evidence>
<dbReference type="Pfam" id="PF01476">
    <property type="entry name" value="LysM"/>
    <property type="match status" value="4"/>
</dbReference>
<evidence type="ECO:0000256" key="4">
    <source>
        <dbReference type="SAM" id="MobiDB-lite"/>
    </source>
</evidence>
<name>A0ABR0FEJ5_9PEZI</name>
<dbReference type="Gene3D" id="3.10.350.10">
    <property type="entry name" value="LysM domain"/>
    <property type="match status" value="5"/>
</dbReference>
<evidence type="ECO:0000256" key="5">
    <source>
        <dbReference type="SAM" id="SignalP"/>
    </source>
</evidence>
<keyword evidence="2" id="KW-0843">Virulence</keyword>
<protein>
    <recommendedName>
        <fullName evidence="6">LysM domain-containing protein</fullName>
    </recommendedName>
</protein>
<comment type="caution">
    <text evidence="7">The sequence shown here is derived from an EMBL/GenBank/DDBJ whole genome shotgun (WGS) entry which is preliminary data.</text>
</comment>
<accession>A0ABR0FEJ5</accession>
<feature type="domain" description="LysM" evidence="6">
    <location>
        <begin position="321"/>
        <end position="367"/>
    </location>
</feature>
<evidence type="ECO:0000256" key="3">
    <source>
        <dbReference type="ARBA" id="ARBA00044955"/>
    </source>
</evidence>
<dbReference type="RefSeq" id="XP_062730495.1">
    <property type="nucleotide sequence ID" value="XM_062879361.1"/>
</dbReference>
<sequence>MRLTHFIAAVGLVPGLVLGRVATVRRGVDCYYTATADSSTLTCQAFADRWFITLAEFHLVNPDVNCPNLVVDVSYCVYAEITSETSSSSSSISLSTSSSTFSTTPLSTPTSTTTSIISSTSSLITTSSRTSSTVQTSSTSAPSPSFTPVLPGVASNCNRFYKIVTGDECDIVAAKNGITTAQLRSWNVINTSCSNLWLDYYVCVGIPGVTPSSTIRSTTSSAPTPTVSPVMPGHASNCNRWDKVRSGDQCDTLAGRNGVSVAQLRSWNTQINAQCNNLWLDYYVCVGIPGVTPSPTTSTPTSGPTPTVSPVMPGYASNCNRWYKVRSGDQCDTIASRNGITIAQIRTWNSQVNAGCTNLWLDYYICIGVPVTAPSPLMPGTAGTCNRWHLVASGDQCDNIASRNGISVAQFRSWNTQVNAGCTNLWLGYYVCTRA</sequence>
<dbReference type="InterPro" id="IPR036779">
    <property type="entry name" value="LysM_dom_sf"/>
</dbReference>
<reference evidence="7 8" key="1">
    <citation type="journal article" date="2023" name="bioRxiv">
        <title>High-quality genome assemblies of four members of thePodospora anserinaspecies complex.</title>
        <authorList>
            <person name="Ament-Velasquez S.L."/>
            <person name="Vogan A.A."/>
            <person name="Wallerman O."/>
            <person name="Hartmann F."/>
            <person name="Gautier V."/>
            <person name="Silar P."/>
            <person name="Giraud T."/>
            <person name="Johannesson H."/>
        </authorList>
    </citation>
    <scope>NUCLEOTIDE SEQUENCE [LARGE SCALE GENOMIC DNA]</scope>
    <source>
        <strain evidence="7 8">CBS 112042</strain>
    </source>
</reference>
<proteinExistence type="inferred from homology"/>
<dbReference type="CDD" id="cd00118">
    <property type="entry name" value="LysM"/>
    <property type="match status" value="3"/>
</dbReference>
<feature type="domain" description="LysM" evidence="6">
    <location>
        <begin position="387"/>
        <end position="433"/>
    </location>
</feature>
<gene>
    <name evidence="7" type="ORF">QC761_501130</name>
</gene>
<evidence type="ECO:0000313" key="7">
    <source>
        <dbReference type="EMBL" id="KAK4641519.1"/>
    </source>
</evidence>
<dbReference type="SUPFAM" id="SSF54106">
    <property type="entry name" value="LysM domain"/>
    <property type="match status" value="4"/>
</dbReference>
<organism evidence="7 8">
    <name type="scientific">Podospora bellae-mahoneyi</name>
    <dbReference type="NCBI Taxonomy" id="2093777"/>
    <lineage>
        <taxon>Eukaryota</taxon>
        <taxon>Fungi</taxon>
        <taxon>Dikarya</taxon>
        <taxon>Ascomycota</taxon>
        <taxon>Pezizomycotina</taxon>
        <taxon>Sordariomycetes</taxon>
        <taxon>Sordariomycetidae</taxon>
        <taxon>Sordariales</taxon>
        <taxon>Podosporaceae</taxon>
        <taxon>Podospora</taxon>
    </lineage>
</organism>
<dbReference type="GeneID" id="87898843"/>
<dbReference type="InterPro" id="IPR018392">
    <property type="entry name" value="LysM"/>
</dbReference>
<keyword evidence="8" id="KW-1185">Reference proteome</keyword>
<dbReference type="PANTHER" id="PTHR34997">
    <property type="entry name" value="AM15"/>
    <property type="match status" value="1"/>
</dbReference>
<feature type="domain" description="LysM" evidence="6">
    <location>
        <begin position="240"/>
        <end position="286"/>
    </location>
</feature>
<dbReference type="PROSITE" id="PS51782">
    <property type="entry name" value="LYSM"/>
    <property type="match status" value="5"/>
</dbReference>
<feature type="domain" description="LysM" evidence="6">
    <location>
        <begin position="159"/>
        <end position="204"/>
    </location>
</feature>
<feature type="domain" description="LysM" evidence="6">
    <location>
        <begin position="30"/>
        <end position="77"/>
    </location>
</feature>
<evidence type="ECO:0000259" key="6">
    <source>
        <dbReference type="PROSITE" id="PS51782"/>
    </source>
</evidence>
<feature type="region of interest" description="Disordered" evidence="4">
    <location>
        <begin position="88"/>
        <end position="114"/>
    </location>
</feature>
<feature type="chain" id="PRO_5046893194" description="LysM domain-containing protein" evidence="5">
    <location>
        <begin position="20"/>
        <end position="435"/>
    </location>
</feature>
<keyword evidence="1" id="KW-0147">Chitin-binding</keyword>
<evidence type="ECO:0000256" key="2">
    <source>
        <dbReference type="ARBA" id="ARBA00023026"/>
    </source>
</evidence>
<dbReference type="InterPro" id="IPR052210">
    <property type="entry name" value="LysM1-like"/>
</dbReference>
<keyword evidence="5" id="KW-0732">Signal</keyword>